<reference evidence="15" key="2">
    <citation type="submission" date="2021-10" db="EMBL/GenBank/DDBJ databases">
        <title>Phylogenomics reveals ancestral predisposition of the termite-cultivated fungus Termitomyces towards a domesticated lifestyle.</title>
        <authorList>
            <person name="Auxier B."/>
            <person name="Grum-Grzhimaylo A."/>
            <person name="Cardenas M.E."/>
            <person name="Lodge J.D."/>
            <person name="Laessoe T."/>
            <person name="Pedersen O."/>
            <person name="Smith M.E."/>
            <person name="Kuyper T.W."/>
            <person name="Franco-Molano E.A."/>
            <person name="Baroni T.J."/>
            <person name="Aanen D.K."/>
        </authorList>
    </citation>
    <scope>NUCLEOTIDE SEQUENCE</scope>
    <source>
        <strain evidence="15">AP01</strain>
        <tissue evidence="15">Mycelium</tissue>
    </source>
</reference>
<dbReference type="GO" id="GO:0009094">
    <property type="term" value="P:L-phenylalanine biosynthetic process"/>
    <property type="evidence" value="ECO:0007669"/>
    <property type="project" value="UniProtKB-KW"/>
</dbReference>
<name>A0A9P7GJE7_9AGAR</name>
<dbReference type="Pfam" id="PF15377">
    <property type="entry name" value="DUF4604"/>
    <property type="match status" value="1"/>
</dbReference>
<dbReference type="InterPro" id="IPR036263">
    <property type="entry name" value="Chorismate_II_sf"/>
</dbReference>
<feature type="compositionally biased region" description="Basic and acidic residues" evidence="12">
    <location>
        <begin position="422"/>
        <end position="431"/>
    </location>
</feature>
<dbReference type="PROSITE" id="PS51169">
    <property type="entry name" value="CHORISMATE_MUT_3"/>
    <property type="match status" value="1"/>
</dbReference>
<evidence type="ECO:0000256" key="9">
    <source>
        <dbReference type="ARBA" id="ARBA00023222"/>
    </source>
</evidence>
<dbReference type="PANTHER" id="PTHR21145">
    <property type="entry name" value="CHORISMATE MUTASE"/>
    <property type="match status" value="1"/>
</dbReference>
<gene>
    <name evidence="15" type="ORF">DXG03_004989</name>
</gene>
<dbReference type="GO" id="GO:0006571">
    <property type="term" value="P:tyrosine biosynthetic process"/>
    <property type="evidence" value="ECO:0007669"/>
    <property type="project" value="UniProtKB-KW"/>
</dbReference>
<comment type="pathway">
    <text evidence="2">Metabolic intermediate biosynthesis; prephenate biosynthesis; prephenate from chorismate: step 1/1.</text>
</comment>
<reference evidence="15" key="1">
    <citation type="submission" date="2020-07" db="EMBL/GenBank/DDBJ databases">
        <authorList>
            <person name="Nieuwenhuis M."/>
            <person name="Van De Peppel L.J.J."/>
        </authorList>
    </citation>
    <scope>NUCLEOTIDE SEQUENCE</scope>
    <source>
        <strain evidence="15">AP01</strain>
        <tissue evidence="15">Mycelium</tissue>
    </source>
</reference>
<evidence type="ECO:0000256" key="3">
    <source>
        <dbReference type="ARBA" id="ARBA00012404"/>
    </source>
</evidence>
<dbReference type="Proteomes" id="UP000775547">
    <property type="component" value="Unassembled WGS sequence"/>
</dbReference>
<dbReference type="InterPro" id="IPR002701">
    <property type="entry name" value="CM_II_prokaryot"/>
</dbReference>
<dbReference type="PANTHER" id="PTHR21145:SF12">
    <property type="entry name" value="CHORISMATE MUTASE"/>
    <property type="match status" value="1"/>
</dbReference>
<evidence type="ECO:0000256" key="1">
    <source>
        <dbReference type="ARBA" id="ARBA00004496"/>
    </source>
</evidence>
<dbReference type="EMBL" id="JABCKV010000003">
    <property type="protein sequence ID" value="KAG5648415.1"/>
    <property type="molecule type" value="Genomic_DNA"/>
</dbReference>
<dbReference type="EC" id="5.4.99.5" evidence="3"/>
<evidence type="ECO:0000313" key="16">
    <source>
        <dbReference type="Proteomes" id="UP000775547"/>
    </source>
</evidence>
<evidence type="ECO:0000256" key="10">
    <source>
        <dbReference type="ARBA" id="ARBA00023235"/>
    </source>
</evidence>
<evidence type="ECO:0000313" key="15">
    <source>
        <dbReference type="EMBL" id="KAG5648415.1"/>
    </source>
</evidence>
<dbReference type="GO" id="GO:0046417">
    <property type="term" value="P:chorismate metabolic process"/>
    <property type="evidence" value="ECO:0007669"/>
    <property type="project" value="InterPro"/>
</dbReference>
<evidence type="ECO:0000256" key="7">
    <source>
        <dbReference type="ARBA" id="ARBA00022605"/>
    </source>
</evidence>
<comment type="catalytic activity">
    <reaction evidence="11">
        <text>chorismate = prephenate</text>
        <dbReference type="Rhea" id="RHEA:13897"/>
        <dbReference type="ChEBI" id="CHEBI:29748"/>
        <dbReference type="ChEBI" id="CHEBI:29934"/>
        <dbReference type="EC" id="5.4.99.5"/>
    </reaction>
    <physiologicalReaction direction="left-to-right" evidence="11">
        <dbReference type="Rhea" id="RHEA:13898"/>
    </physiologicalReaction>
</comment>
<feature type="region of interest" description="Disordered" evidence="12">
    <location>
        <begin position="330"/>
        <end position="493"/>
    </location>
</feature>
<dbReference type="InterPro" id="IPR027911">
    <property type="entry name" value="DUF4604"/>
</dbReference>
<keyword evidence="7" id="KW-0028">Amino-acid biosynthesis</keyword>
<dbReference type="Gene3D" id="1.10.590.10">
    <property type="entry name" value="Chorismate mutase, AroQ class superfamily, eukaryotic"/>
    <property type="match status" value="1"/>
</dbReference>
<evidence type="ECO:0000256" key="2">
    <source>
        <dbReference type="ARBA" id="ARBA00004817"/>
    </source>
</evidence>
<keyword evidence="9" id="KW-0584">Phenylalanine biosynthesis</keyword>
<dbReference type="InterPro" id="IPR008238">
    <property type="entry name" value="Chorismate_mutase_AroQ_euk"/>
</dbReference>
<evidence type="ECO:0000259" key="13">
    <source>
        <dbReference type="Pfam" id="PF01817"/>
    </source>
</evidence>
<keyword evidence="16" id="KW-1185">Reference proteome</keyword>
<organism evidence="15 16">
    <name type="scientific">Asterophora parasitica</name>
    <dbReference type="NCBI Taxonomy" id="117018"/>
    <lineage>
        <taxon>Eukaryota</taxon>
        <taxon>Fungi</taxon>
        <taxon>Dikarya</taxon>
        <taxon>Basidiomycota</taxon>
        <taxon>Agaricomycotina</taxon>
        <taxon>Agaricomycetes</taxon>
        <taxon>Agaricomycetidae</taxon>
        <taxon>Agaricales</taxon>
        <taxon>Tricholomatineae</taxon>
        <taxon>Lyophyllaceae</taxon>
        <taxon>Asterophora</taxon>
    </lineage>
</organism>
<protein>
    <recommendedName>
        <fullName evidence="4">Chorismate mutase</fullName>
        <ecNumber evidence="3">5.4.99.5</ecNumber>
    </recommendedName>
</protein>
<dbReference type="Pfam" id="PF01817">
    <property type="entry name" value="CM_2"/>
    <property type="match status" value="1"/>
</dbReference>
<proteinExistence type="predicted"/>
<keyword evidence="10" id="KW-0413">Isomerase</keyword>
<evidence type="ECO:0000256" key="12">
    <source>
        <dbReference type="SAM" id="MobiDB-lite"/>
    </source>
</evidence>
<feature type="domain" description="Chorismate mutase" evidence="13">
    <location>
        <begin position="154"/>
        <end position="270"/>
    </location>
</feature>
<keyword evidence="6" id="KW-0827">Tyrosine biosynthesis</keyword>
<evidence type="ECO:0000256" key="5">
    <source>
        <dbReference type="ARBA" id="ARBA00022490"/>
    </source>
</evidence>
<dbReference type="GO" id="GO:0005737">
    <property type="term" value="C:cytoplasm"/>
    <property type="evidence" value="ECO:0007669"/>
    <property type="project" value="UniProtKB-SubCell"/>
</dbReference>
<feature type="compositionally biased region" description="Acidic residues" evidence="12">
    <location>
        <begin position="363"/>
        <end position="372"/>
    </location>
</feature>
<evidence type="ECO:0000259" key="14">
    <source>
        <dbReference type="Pfam" id="PF15377"/>
    </source>
</evidence>
<dbReference type="AlphaFoldDB" id="A0A9P7GJE7"/>
<comment type="subcellular location">
    <subcellularLocation>
        <location evidence="1">Cytoplasm</location>
    </subcellularLocation>
</comment>
<feature type="compositionally biased region" description="Basic residues" evidence="12">
    <location>
        <begin position="446"/>
        <end position="456"/>
    </location>
</feature>
<evidence type="ECO:0000256" key="11">
    <source>
        <dbReference type="ARBA" id="ARBA00023979"/>
    </source>
</evidence>
<feature type="compositionally biased region" description="Acidic residues" evidence="12">
    <location>
        <begin position="330"/>
        <end position="342"/>
    </location>
</feature>
<accession>A0A9P7GJE7</accession>
<evidence type="ECO:0000256" key="8">
    <source>
        <dbReference type="ARBA" id="ARBA00023141"/>
    </source>
</evidence>
<keyword evidence="5" id="KW-0963">Cytoplasm</keyword>
<evidence type="ECO:0000256" key="4">
    <source>
        <dbReference type="ARBA" id="ARBA00020296"/>
    </source>
</evidence>
<evidence type="ECO:0000256" key="6">
    <source>
        <dbReference type="ARBA" id="ARBA00022498"/>
    </source>
</evidence>
<feature type="domain" description="DUF4604" evidence="14">
    <location>
        <begin position="308"/>
        <end position="492"/>
    </location>
</feature>
<dbReference type="SUPFAM" id="SSF48600">
    <property type="entry name" value="Chorismate mutase II"/>
    <property type="match status" value="1"/>
</dbReference>
<comment type="caution">
    <text evidence="15">The sequence shown here is derived from an EMBL/GenBank/DDBJ whole genome shotgun (WGS) entry which is preliminary data.</text>
</comment>
<dbReference type="NCBIfam" id="TIGR01802">
    <property type="entry name" value="CM_pl-yst"/>
    <property type="match status" value="1"/>
</dbReference>
<dbReference type="GO" id="GO:0004106">
    <property type="term" value="F:chorismate mutase activity"/>
    <property type="evidence" value="ECO:0007669"/>
    <property type="project" value="UniProtKB-EC"/>
</dbReference>
<dbReference type="OrthoDB" id="191918at2759"/>
<keyword evidence="8" id="KW-0057">Aromatic amino acid biosynthesis</keyword>
<sequence length="493" mass="54967">MLVEDPLSLDRIRSVLTRLEDTIIFSLIERAQFAHNPRIYQRGVFQELKDLGFDGSWLEWFLKETETFHAKARRYTSPDEYPFTADLPKPVLPPLSFPKILYPNKVNVNPSILSFYTRAIVPRITRRATLALATLKRANGIIGDDEFEDDGNYGSAANIDVEVVQSISKRVHYGKFVSESKFVDNPAAFIPHIQNRNRPALEALITKPEVEKKLLLRLQKKAATYAQDIALDTDTTIKGDGKVNGTGKIDVDGVVDLYESYIIPLTKEVEVEYLLHRLDGLSEEDIEKLRIDFAMPPKELNRHQLSSKLSYSQNTPAFLQKLKNRIAGVPDEEDEYDEEWENDGSGRPPIPRRPAIPQRPDDDPGSADESEGDEKPQVVVLREGKHLTAFQAENIRRKEKGLAPLADPAAASKTEAAPDASASKDESRASTKAESTGLSFSSSSKGKSKASNNKRKAVGDLEDLIDARKAANAPTKKKAKKEKKTLLSFGDDA</sequence>
<dbReference type="InterPro" id="IPR037039">
    <property type="entry name" value="CM_AroQ_sf_eucaryotic"/>
</dbReference>